<dbReference type="RefSeq" id="WP_160065395.1">
    <property type="nucleotide sequence ID" value="NZ_WUYX01000033.1"/>
</dbReference>
<evidence type="ECO:0000256" key="1">
    <source>
        <dbReference type="SAM" id="Phobius"/>
    </source>
</evidence>
<dbReference type="NCBIfam" id="NF037947">
    <property type="entry name" value="holin_4"/>
    <property type="match status" value="1"/>
</dbReference>
<gene>
    <name evidence="2" type="ORF">GS429_10925</name>
</gene>
<feature type="transmembrane region" description="Helical" evidence="1">
    <location>
        <begin position="27"/>
        <end position="52"/>
    </location>
</feature>
<evidence type="ECO:0000313" key="2">
    <source>
        <dbReference type="EMBL" id="MXV62566.1"/>
    </source>
</evidence>
<reference evidence="2 3" key="1">
    <citation type="submission" date="2020-01" db="EMBL/GenBank/DDBJ databases">
        <title>Natronorubrum sp. JWXQ-INN 674 isolated from Inner Mongolia Autonomous Region of China.</title>
        <authorList>
            <person name="Xue Q."/>
        </authorList>
    </citation>
    <scope>NUCLEOTIDE SEQUENCE [LARGE SCALE GENOMIC DNA]</scope>
    <source>
        <strain evidence="2 3">JWXQ-INN-674</strain>
    </source>
</reference>
<keyword evidence="1" id="KW-1133">Transmembrane helix</keyword>
<dbReference type="Proteomes" id="UP000434101">
    <property type="component" value="Unassembled WGS sequence"/>
</dbReference>
<dbReference type="EMBL" id="WUYX01000033">
    <property type="protein sequence ID" value="MXV62566.1"/>
    <property type="molecule type" value="Genomic_DNA"/>
</dbReference>
<keyword evidence="3" id="KW-1185">Reference proteome</keyword>
<sequence length="101" mass="11110">MQSQNQPRDPAPAMDSMDEDSERLDPIAFGFALGTTMAASIGLIGIVSRFGMAERWRVLFADMYPGFERDEGALAGIVWGAADGFVFGVVVGWLYNVFRRD</sequence>
<organism evidence="2 3">
    <name type="scientific">Natronorubrum halalkaliphilum</name>
    <dbReference type="NCBI Taxonomy" id="2691917"/>
    <lineage>
        <taxon>Archaea</taxon>
        <taxon>Methanobacteriati</taxon>
        <taxon>Methanobacteriota</taxon>
        <taxon>Stenosarchaea group</taxon>
        <taxon>Halobacteria</taxon>
        <taxon>Halobacteriales</taxon>
        <taxon>Natrialbaceae</taxon>
        <taxon>Natronorubrum</taxon>
    </lineage>
</organism>
<keyword evidence="1" id="KW-0472">Membrane</keyword>
<evidence type="ECO:0000313" key="3">
    <source>
        <dbReference type="Proteomes" id="UP000434101"/>
    </source>
</evidence>
<feature type="transmembrane region" description="Helical" evidence="1">
    <location>
        <begin position="73"/>
        <end position="95"/>
    </location>
</feature>
<dbReference type="AlphaFoldDB" id="A0A6B0VNN0"/>
<proteinExistence type="predicted"/>
<name>A0A6B0VNN0_9EURY</name>
<keyword evidence="1" id="KW-0812">Transmembrane</keyword>
<accession>A0A6B0VNN0</accession>
<comment type="caution">
    <text evidence="2">The sequence shown here is derived from an EMBL/GenBank/DDBJ whole genome shotgun (WGS) entry which is preliminary data.</text>
</comment>
<protein>
    <submittedName>
        <fullName evidence="2">Uncharacterized protein</fullName>
    </submittedName>
</protein>